<dbReference type="GO" id="GO:0016787">
    <property type="term" value="F:hydrolase activity"/>
    <property type="evidence" value="ECO:0007669"/>
    <property type="project" value="UniProtKB-KW"/>
</dbReference>
<keyword evidence="7" id="KW-0472">Membrane</keyword>
<comment type="subcellular location">
    <subcellularLocation>
        <location evidence="2">Cytoplasm</location>
    </subcellularLocation>
    <subcellularLocation>
        <location evidence="1">Nucleus</location>
    </subcellularLocation>
</comment>
<protein>
    <recommendedName>
        <fullName evidence="12">Lipase-like PAD4</fullName>
    </recommendedName>
</protein>
<dbReference type="STRING" id="542762.A0A4S4F010"/>
<keyword evidence="11" id="KW-1185">Reference proteome</keyword>
<evidence type="ECO:0000256" key="7">
    <source>
        <dbReference type="SAM" id="Phobius"/>
    </source>
</evidence>
<proteinExistence type="predicted"/>
<evidence type="ECO:0008006" key="12">
    <source>
        <dbReference type="Google" id="ProtNLM"/>
    </source>
</evidence>
<dbReference type="GO" id="GO:0006952">
    <property type="term" value="P:defense response"/>
    <property type="evidence" value="ECO:0007669"/>
    <property type="project" value="UniProtKB-KW"/>
</dbReference>
<dbReference type="SUPFAM" id="SSF53474">
    <property type="entry name" value="alpha/beta-Hydrolases"/>
    <property type="match status" value="1"/>
</dbReference>
<dbReference type="GO" id="GO:0006629">
    <property type="term" value="P:lipid metabolic process"/>
    <property type="evidence" value="ECO:0007669"/>
    <property type="project" value="InterPro"/>
</dbReference>
<evidence type="ECO:0000256" key="4">
    <source>
        <dbReference type="ARBA" id="ARBA00022801"/>
    </source>
</evidence>
<feature type="domain" description="Fungal lipase-type" evidence="8">
    <location>
        <begin position="5"/>
        <end position="88"/>
    </location>
</feature>
<dbReference type="GO" id="GO:0005634">
    <property type="term" value="C:nucleus"/>
    <property type="evidence" value="ECO:0007669"/>
    <property type="project" value="UniProtKB-SubCell"/>
</dbReference>
<evidence type="ECO:0000256" key="6">
    <source>
        <dbReference type="ARBA" id="ARBA00023242"/>
    </source>
</evidence>
<dbReference type="PANTHER" id="PTHR47413">
    <property type="entry name" value="LIPASE-LIKE PAD4"/>
    <property type="match status" value="1"/>
</dbReference>
<evidence type="ECO:0000256" key="1">
    <source>
        <dbReference type="ARBA" id="ARBA00004123"/>
    </source>
</evidence>
<dbReference type="InterPro" id="IPR029058">
    <property type="entry name" value="AB_hydrolase_fold"/>
</dbReference>
<keyword evidence="3" id="KW-0963">Cytoplasm</keyword>
<dbReference type="GO" id="GO:0005737">
    <property type="term" value="C:cytoplasm"/>
    <property type="evidence" value="ECO:0007669"/>
    <property type="project" value="UniProtKB-SubCell"/>
</dbReference>
<feature type="transmembrane region" description="Helical" evidence="7">
    <location>
        <begin position="12"/>
        <end position="33"/>
    </location>
</feature>
<accession>A0A4S4F010</accession>
<keyword evidence="7" id="KW-0812">Transmembrane</keyword>
<keyword evidence="7" id="KW-1133">Transmembrane helix</keyword>
<evidence type="ECO:0000256" key="2">
    <source>
        <dbReference type="ARBA" id="ARBA00004496"/>
    </source>
</evidence>
<keyword evidence="6" id="KW-0539">Nucleus</keyword>
<keyword evidence="5" id="KW-0611">Plant defense</keyword>
<evidence type="ECO:0000256" key="5">
    <source>
        <dbReference type="ARBA" id="ARBA00022821"/>
    </source>
</evidence>
<dbReference type="InterPro" id="IPR002921">
    <property type="entry name" value="Fungal_lipase-type"/>
</dbReference>
<evidence type="ECO:0000259" key="8">
    <source>
        <dbReference type="Pfam" id="PF01764"/>
    </source>
</evidence>
<gene>
    <name evidence="10" type="ORF">TEA_026171</name>
</gene>
<evidence type="ECO:0000259" key="9">
    <source>
        <dbReference type="Pfam" id="PF18117"/>
    </source>
</evidence>
<evidence type="ECO:0000256" key="3">
    <source>
        <dbReference type="ARBA" id="ARBA00022490"/>
    </source>
</evidence>
<dbReference type="Proteomes" id="UP000306102">
    <property type="component" value="Unassembled WGS sequence"/>
</dbReference>
<dbReference type="PANTHER" id="PTHR47413:SF2">
    <property type="entry name" value="LIPASE-LIKE PAD4"/>
    <property type="match status" value="1"/>
</dbReference>
<dbReference type="Pfam" id="PF18117">
    <property type="entry name" value="EDS1_EP"/>
    <property type="match status" value="1"/>
</dbReference>
<organism evidence="10 11">
    <name type="scientific">Camellia sinensis var. sinensis</name>
    <name type="common">China tea</name>
    <dbReference type="NCBI Taxonomy" id="542762"/>
    <lineage>
        <taxon>Eukaryota</taxon>
        <taxon>Viridiplantae</taxon>
        <taxon>Streptophyta</taxon>
        <taxon>Embryophyta</taxon>
        <taxon>Tracheophyta</taxon>
        <taxon>Spermatophyta</taxon>
        <taxon>Magnoliopsida</taxon>
        <taxon>eudicotyledons</taxon>
        <taxon>Gunneridae</taxon>
        <taxon>Pentapetalae</taxon>
        <taxon>asterids</taxon>
        <taxon>Ericales</taxon>
        <taxon>Theaceae</taxon>
        <taxon>Camellia</taxon>
    </lineage>
</organism>
<keyword evidence="4" id="KW-0378">Hydrolase</keyword>
<evidence type="ECO:0000313" key="10">
    <source>
        <dbReference type="EMBL" id="THG22422.1"/>
    </source>
</evidence>
<dbReference type="EMBL" id="SDRB02000869">
    <property type="protein sequence ID" value="THG22422.1"/>
    <property type="molecule type" value="Genomic_DNA"/>
</dbReference>
<sequence length="513" mass="59128">MQIFELMKQSKSIVLTGHSIGGTIASLSTLYLLSYLQSISSPLTSVLCFTFGSPLLGNESLSRAILQERWGSNFCHVVSKHDIVPRLLLAPLSPLTPHLHSLLQYYHFSMKDLAVQNIQLLPNEMKNEIFLSVLAYAESSAKLEGGQRPGRESFWPFGSYVFCTNKGAICVDNEIAVVKLLHLMFSTASASSSIEDHLKYEEYVGKFLSWQFWKTGGLLEGEFLDYSSYEAGVRLALQSSEISSHEPAFEPAIQCLKTAKRMGRTPNLNSANLAIALSKITPLRAQVEWYKKTCDESDENRMGYYDTFKLRGASKRDAKVNMNRIKLARFWDDLIHMLDTNQLPHDFQKRAKFVNASHSYKLLFEPLDIAEYYRMGMHRVKGHYVKHGRERRYEIFDRWWRNRKVGNEENNKRSKFAGLTQDSCFWARVEEAREWTENIRSERDMRKLSMLLENIDKFEQYASGIVERKEVSTDVLAENSSYHLWVKEWGELKSQLQQFPPQFPGFFKGNVVP</sequence>
<dbReference type="Gene3D" id="3.40.50.1820">
    <property type="entry name" value="alpha/beta hydrolase"/>
    <property type="match status" value="1"/>
</dbReference>
<reference evidence="10 11" key="1">
    <citation type="journal article" date="2018" name="Proc. Natl. Acad. Sci. U.S.A.">
        <title>Draft genome sequence of Camellia sinensis var. sinensis provides insights into the evolution of the tea genome and tea quality.</title>
        <authorList>
            <person name="Wei C."/>
            <person name="Yang H."/>
            <person name="Wang S."/>
            <person name="Zhao J."/>
            <person name="Liu C."/>
            <person name="Gao L."/>
            <person name="Xia E."/>
            <person name="Lu Y."/>
            <person name="Tai Y."/>
            <person name="She G."/>
            <person name="Sun J."/>
            <person name="Cao H."/>
            <person name="Tong W."/>
            <person name="Gao Q."/>
            <person name="Li Y."/>
            <person name="Deng W."/>
            <person name="Jiang X."/>
            <person name="Wang W."/>
            <person name="Chen Q."/>
            <person name="Zhang S."/>
            <person name="Li H."/>
            <person name="Wu J."/>
            <person name="Wang P."/>
            <person name="Li P."/>
            <person name="Shi C."/>
            <person name="Zheng F."/>
            <person name="Jian J."/>
            <person name="Huang B."/>
            <person name="Shan D."/>
            <person name="Shi M."/>
            <person name="Fang C."/>
            <person name="Yue Y."/>
            <person name="Li F."/>
            <person name="Li D."/>
            <person name="Wei S."/>
            <person name="Han B."/>
            <person name="Jiang C."/>
            <person name="Yin Y."/>
            <person name="Xia T."/>
            <person name="Zhang Z."/>
            <person name="Bennetzen J.L."/>
            <person name="Zhao S."/>
            <person name="Wan X."/>
        </authorList>
    </citation>
    <scope>NUCLEOTIDE SEQUENCE [LARGE SCALE GENOMIC DNA]</scope>
    <source>
        <strain evidence="11">cv. Shuchazao</strain>
        <tissue evidence="10">Leaf</tissue>
    </source>
</reference>
<dbReference type="Pfam" id="PF01764">
    <property type="entry name" value="Lipase_3"/>
    <property type="match status" value="1"/>
</dbReference>
<name>A0A4S4F010_CAMSN</name>
<comment type="caution">
    <text evidence="10">The sequence shown here is derived from an EMBL/GenBank/DDBJ whole genome shotgun (WGS) entry which is preliminary data.</text>
</comment>
<feature type="domain" description="EDS1 EP" evidence="9">
    <location>
        <begin position="285"/>
        <end position="494"/>
    </location>
</feature>
<dbReference type="AlphaFoldDB" id="A0A4S4F010"/>
<evidence type="ECO:0000313" key="11">
    <source>
        <dbReference type="Proteomes" id="UP000306102"/>
    </source>
</evidence>
<dbReference type="InterPro" id="IPR041266">
    <property type="entry name" value="EDS1_EP"/>
</dbReference>